<protein>
    <submittedName>
        <fullName evidence="3">PPR superfamily protein</fullName>
    </submittedName>
</protein>
<proteinExistence type="inferred from homology"/>
<reference evidence="4" key="3">
    <citation type="submission" date="2015-04" db="UniProtKB">
        <authorList>
            <consortium name="EnsemblPlants"/>
        </authorList>
    </citation>
    <scope>IDENTIFICATION</scope>
    <source>
        <strain evidence="4">cv. Jemalong A17</strain>
    </source>
</reference>
<dbReference type="PANTHER" id="PTHR47941">
    <property type="entry name" value="PENTATRICOPEPTIDE REPEAT-CONTAINING PROTEIN 3, MITOCHONDRIAL"/>
    <property type="match status" value="1"/>
</dbReference>
<evidence type="ECO:0000313" key="5">
    <source>
        <dbReference type="Proteomes" id="UP000002051"/>
    </source>
</evidence>
<dbReference type="EnsemblPlants" id="AES58764">
    <property type="protein sequence ID" value="AES58764"/>
    <property type="gene ID" value="MTR_1g008030"/>
</dbReference>
<dbReference type="InterPro" id="IPR011990">
    <property type="entry name" value="TPR-like_helical_dom_sf"/>
</dbReference>
<sequence>MLSMLRRRCVGAVSSIIIPKNINNLFPHRAFVSTLSPSPWNPSEAIKLQGDAATSLFFTLFNNWNLYPTTICNMIIDTGHRPTTSTLNHLLKGLCQIGESYKPMVFYHYIILKGFRLDRDSYYFLIRGLCCYSGETQRAIQLLREVLVLQPQIDTEQDYDFHVMLYNRIIFRLCKDRLVHQAYDLYSEMIHVTKINPDFHTHCHLLYGYCIVDQFKQAIWLDRELEKPNYNPSTGLVSMTKTAENALRTSKYIPPCISALNLVTEQEVKDAKTVAAVMIKAGIRPNFAAYKSVINELYKPGKVEQIAKTVEMLLFHKSSLELYYSDPYW</sequence>
<dbReference type="PaxDb" id="3880-AES58764"/>
<evidence type="ECO:0000313" key="4">
    <source>
        <dbReference type="EnsemblPlants" id="AES58764"/>
    </source>
</evidence>
<reference evidence="3 5" key="2">
    <citation type="journal article" date="2014" name="BMC Genomics">
        <title>An improved genome release (version Mt4.0) for the model legume Medicago truncatula.</title>
        <authorList>
            <person name="Tang H."/>
            <person name="Krishnakumar V."/>
            <person name="Bidwell S."/>
            <person name="Rosen B."/>
            <person name="Chan A."/>
            <person name="Zhou S."/>
            <person name="Gentzbittel L."/>
            <person name="Childs K.L."/>
            <person name="Yandell M."/>
            <person name="Gundlach H."/>
            <person name="Mayer K.F."/>
            <person name="Schwartz D.C."/>
            <person name="Town C.D."/>
        </authorList>
    </citation>
    <scope>GENOME REANNOTATION</scope>
    <source>
        <strain evidence="4 5">cv. Jemalong A17</strain>
    </source>
</reference>
<dbReference type="EMBL" id="CM001217">
    <property type="protein sequence ID" value="AES58764.1"/>
    <property type="molecule type" value="Genomic_DNA"/>
</dbReference>
<keyword evidence="2" id="KW-0677">Repeat</keyword>
<gene>
    <name evidence="3" type="ordered locus">MTR_1g008030</name>
</gene>
<dbReference type="Gene3D" id="1.25.40.10">
    <property type="entry name" value="Tetratricopeptide repeat domain"/>
    <property type="match status" value="2"/>
</dbReference>
<evidence type="ECO:0000256" key="2">
    <source>
        <dbReference type="ARBA" id="ARBA00022737"/>
    </source>
</evidence>
<name>G7I3H9_MEDTR</name>
<keyword evidence="5" id="KW-1185">Reference proteome</keyword>
<dbReference type="HOGENOM" id="CLU_845590_0_0_1"/>
<comment type="similarity">
    <text evidence="1">Belongs to the PPR family. P subfamily.</text>
</comment>
<evidence type="ECO:0000256" key="1">
    <source>
        <dbReference type="ARBA" id="ARBA00007626"/>
    </source>
</evidence>
<reference evidence="3 5" key="1">
    <citation type="journal article" date="2011" name="Nature">
        <title>The Medicago genome provides insight into the evolution of rhizobial symbioses.</title>
        <authorList>
            <person name="Young N.D."/>
            <person name="Debelle F."/>
            <person name="Oldroyd G.E."/>
            <person name="Geurts R."/>
            <person name="Cannon S.B."/>
            <person name="Udvardi M.K."/>
            <person name="Benedito V.A."/>
            <person name="Mayer K.F."/>
            <person name="Gouzy J."/>
            <person name="Schoof H."/>
            <person name="Van de Peer Y."/>
            <person name="Proost S."/>
            <person name="Cook D.R."/>
            <person name="Meyers B.C."/>
            <person name="Spannagl M."/>
            <person name="Cheung F."/>
            <person name="De Mita S."/>
            <person name="Krishnakumar V."/>
            <person name="Gundlach H."/>
            <person name="Zhou S."/>
            <person name="Mudge J."/>
            <person name="Bharti A.K."/>
            <person name="Murray J.D."/>
            <person name="Naoumkina M.A."/>
            <person name="Rosen B."/>
            <person name="Silverstein K.A."/>
            <person name="Tang H."/>
            <person name="Rombauts S."/>
            <person name="Zhao P.X."/>
            <person name="Zhou P."/>
            <person name="Barbe V."/>
            <person name="Bardou P."/>
            <person name="Bechner M."/>
            <person name="Bellec A."/>
            <person name="Berger A."/>
            <person name="Berges H."/>
            <person name="Bidwell S."/>
            <person name="Bisseling T."/>
            <person name="Choisne N."/>
            <person name="Couloux A."/>
            <person name="Denny R."/>
            <person name="Deshpande S."/>
            <person name="Dai X."/>
            <person name="Doyle J.J."/>
            <person name="Dudez A.M."/>
            <person name="Farmer A.D."/>
            <person name="Fouteau S."/>
            <person name="Franken C."/>
            <person name="Gibelin C."/>
            <person name="Gish J."/>
            <person name="Goldstein S."/>
            <person name="Gonzalez A.J."/>
            <person name="Green P.J."/>
            <person name="Hallab A."/>
            <person name="Hartog M."/>
            <person name="Hua A."/>
            <person name="Humphray S.J."/>
            <person name="Jeong D.H."/>
            <person name="Jing Y."/>
            <person name="Jocker A."/>
            <person name="Kenton S.M."/>
            <person name="Kim D.J."/>
            <person name="Klee K."/>
            <person name="Lai H."/>
            <person name="Lang C."/>
            <person name="Lin S."/>
            <person name="Macmil S.L."/>
            <person name="Magdelenat G."/>
            <person name="Matthews L."/>
            <person name="McCorrison J."/>
            <person name="Monaghan E.L."/>
            <person name="Mun J.H."/>
            <person name="Najar F.Z."/>
            <person name="Nicholson C."/>
            <person name="Noirot C."/>
            <person name="O'Bleness M."/>
            <person name="Paule C.R."/>
            <person name="Poulain J."/>
            <person name="Prion F."/>
            <person name="Qin B."/>
            <person name="Qu C."/>
            <person name="Retzel E.F."/>
            <person name="Riddle C."/>
            <person name="Sallet E."/>
            <person name="Samain S."/>
            <person name="Samson N."/>
            <person name="Sanders I."/>
            <person name="Saurat O."/>
            <person name="Scarpelli C."/>
            <person name="Schiex T."/>
            <person name="Segurens B."/>
            <person name="Severin A.J."/>
            <person name="Sherrier D.J."/>
            <person name="Shi R."/>
            <person name="Sims S."/>
            <person name="Singer S.R."/>
            <person name="Sinharoy S."/>
            <person name="Sterck L."/>
            <person name="Viollet A."/>
            <person name="Wang B.B."/>
            <person name="Wang K."/>
            <person name="Wang M."/>
            <person name="Wang X."/>
            <person name="Warfsmann J."/>
            <person name="Weissenbach J."/>
            <person name="White D.D."/>
            <person name="White J.D."/>
            <person name="Wiley G.B."/>
            <person name="Wincker P."/>
            <person name="Xing Y."/>
            <person name="Yang L."/>
            <person name="Yao Z."/>
            <person name="Ying F."/>
            <person name="Zhai J."/>
            <person name="Zhou L."/>
            <person name="Zuber A."/>
            <person name="Denarie J."/>
            <person name="Dixon R.A."/>
            <person name="May G.D."/>
            <person name="Schwartz D.C."/>
            <person name="Rogers J."/>
            <person name="Quetier F."/>
            <person name="Town C.D."/>
            <person name="Roe B.A."/>
        </authorList>
    </citation>
    <scope>NUCLEOTIDE SEQUENCE [LARGE SCALE GENOMIC DNA]</scope>
    <source>
        <strain evidence="3">A17</strain>
        <strain evidence="4 5">cv. Jemalong A17</strain>
    </source>
</reference>
<dbReference type="InterPro" id="IPR002885">
    <property type="entry name" value="PPR_rpt"/>
</dbReference>
<evidence type="ECO:0000313" key="3">
    <source>
        <dbReference type="EMBL" id="AES58764.1"/>
    </source>
</evidence>
<dbReference type="AlphaFoldDB" id="G7I3H9"/>
<dbReference type="eggNOG" id="KOG4197">
    <property type="taxonomic scope" value="Eukaryota"/>
</dbReference>
<dbReference type="Pfam" id="PF01535">
    <property type="entry name" value="PPR"/>
    <property type="match status" value="1"/>
</dbReference>
<accession>G7I3H9</accession>
<dbReference type="Proteomes" id="UP000002051">
    <property type="component" value="Unassembled WGS sequence"/>
</dbReference>
<organism evidence="3 5">
    <name type="scientific">Medicago truncatula</name>
    <name type="common">Barrel medic</name>
    <name type="synonym">Medicago tribuloides</name>
    <dbReference type="NCBI Taxonomy" id="3880"/>
    <lineage>
        <taxon>Eukaryota</taxon>
        <taxon>Viridiplantae</taxon>
        <taxon>Streptophyta</taxon>
        <taxon>Embryophyta</taxon>
        <taxon>Tracheophyta</taxon>
        <taxon>Spermatophyta</taxon>
        <taxon>Magnoliopsida</taxon>
        <taxon>eudicotyledons</taxon>
        <taxon>Gunneridae</taxon>
        <taxon>Pentapetalae</taxon>
        <taxon>rosids</taxon>
        <taxon>fabids</taxon>
        <taxon>Fabales</taxon>
        <taxon>Fabaceae</taxon>
        <taxon>Papilionoideae</taxon>
        <taxon>50 kb inversion clade</taxon>
        <taxon>NPAAA clade</taxon>
        <taxon>Hologalegina</taxon>
        <taxon>IRL clade</taxon>
        <taxon>Trifolieae</taxon>
        <taxon>Medicago</taxon>
    </lineage>
</organism>